<dbReference type="PANTHER" id="PTHR18964:SF173">
    <property type="entry name" value="GLUCOKINASE"/>
    <property type="match status" value="1"/>
</dbReference>
<dbReference type="SUPFAM" id="SSF46785">
    <property type="entry name" value="Winged helix' DNA-binding domain"/>
    <property type="match status" value="1"/>
</dbReference>
<dbReference type="InterPro" id="IPR036388">
    <property type="entry name" value="WH-like_DNA-bd_sf"/>
</dbReference>
<dbReference type="RefSeq" id="WP_166282886.1">
    <property type="nucleotide sequence ID" value="NZ_JAANNP010000012.1"/>
</dbReference>
<evidence type="ECO:0000313" key="3">
    <source>
        <dbReference type="EMBL" id="NHC14915.1"/>
    </source>
</evidence>
<comment type="caution">
    <text evidence="3">The sequence shown here is derived from an EMBL/GenBank/DDBJ whole genome shotgun (WGS) entry which is preliminary data.</text>
</comment>
<keyword evidence="4" id="KW-1185">Reference proteome</keyword>
<evidence type="ECO:0000313" key="4">
    <source>
        <dbReference type="Proteomes" id="UP000800981"/>
    </source>
</evidence>
<organism evidence="3 4">
    <name type="scientific">Motilibacter deserti</name>
    <dbReference type="NCBI Taxonomy" id="2714956"/>
    <lineage>
        <taxon>Bacteria</taxon>
        <taxon>Bacillati</taxon>
        <taxon>Actinomycetota</taxon>
        <taxon>Actinomycetes</taxon>
        <taxon>Motilibacterales</taxon>
        <taxon>Motilibacteraceae</taxon>
        <taxon>Motilibacter</taxon>
    </lineage>
</organism>
<dbReference type="PROSITE" id="PS01125">
    <property type="entry name" value="ROK"/>
    <property type="match status" value="1"/>
</dbReference>
<dbReference type="InterPro" id="IPR043129">
    <property type="entry name" value="ATPase_NBD"/>
</dbReference>
<accession>A0ABX0GZA1</accession>
<protein>
    <submittedName>
        <fullName evidence="3">ROK family protein</fullName>
    </submittedName>
</protein>
<reference evidence="3 4" key="1">
    <citation type="submission" date="2020-03" db="EMBL/GenBank/DDBJ databases">
        <title>Two novel Motilibacter sp.</title>
        <authorList>
            <person name="Liu S."/>
        </authorList>
    </citation>
    <scope>NUCLEOTIDE SEQUENCE [LARGE SCALE GENOMIC DNA]</scope>
    <source>
        <strain evidence="3 4">E257</strain>
    </source>
</reference>
<proteinExistence type="inferred from homology"/>
<dbReference type="Proteomes" id="UP000800981">
    <property type="component" value="Unassembled WGS sequence"/>
</dbReference>
<gene>
    <name evidence="3" type="ORF">G9H71_14090</name>
</gene>
<dbReference type="SUPFAM" id="SSF53067">
    <property type="entry name" value="Actin-like ATPase domain"/>
    <property type="match status" value="1"/>
</dbReference>
<dbReference type="InterPro" id="IPR049874">
    <property type="entry name" value="ROK_cs"/>
</dbReference>
<dbReference type="PANTHER" id="PTHR18964">
    <property type="entry name" value="ROK (REPRESSOR, ORF, KINASE) FAMILY"/>
    <property type="match status" value="1"/>
</dbReference>
<name>A0ABX0GZA1_9ACTN</name>
<sequence length="394" mass="39991">MKDARGSIEALRAANRDRVLSALGAVRVASRSDLARATSLSRTTVASIVAELTSSGLVQESEPDRGSKQGRGRPGTLLSLTRSAGMVAGIDLGHRHVRVAVADLAGSVVAERAAELDVDSSPAGALEGVEELLRSALLEARTELEALRAVVSSVPGPLVASDGTIGSRSLMPRWNGVVLADELAGRLGRAVAVHNDANLGALGELAFGAAAGLEHFVYVKLGFGMGAGIVLDGRLYTGARGMAGELGHVIVQENGPVCACGNRGCLAATVSLRRVLELLQPAHAEPLGLADLLDLLADGDAGARRIVYDTGRSVGAALGDLANCIDPEGVILGGTLGELGQPIIDGVRAGLDAHAQPAIAGGIDVRQAALGARSEVMGAVALGMSQLTPRAPAP</sequence>
<dbReference type="Gene3D" id="3.30.420.40">
    <property type="match status" value="2"/>
</dbReference>
<dbReference type="InterPro" id="IPR036390">
    <property type="entry name" value="WH_DNA-bd_sf"/>
</dbReference>
<feature type="region of interest" description="Disordered" evidence="2">
    <location>
        <begin position="57"/>
        <end position="78"/>
    </location>
</feature>
<evidence type="ECO:0000256" key="1">
    <source>
        <dbReference type="ARBA" id="ARBA00006479"/>
    </source>
</evidence>
<dbReference type="Gene3D" id="1.10.10.10">
    <property type="entry name" value="Winged helix-like DNA-binding domain superfamily/Winged helix DNA-binding domain"/>
    <property type="match status" value="1"/>
</dbReference>
<comment type="similarity">
    <text evidence="1">Belongs to the ROK (NagC/XylR) family.</text>
</comment>
<evidence type="ECO:0000256" key="2">
    <source>
        <dbReference type="SAM" id="MobiDB-lite"/>
    </source>
</evidence>
<dbReference type="InterPro" id="IPR000600">
    <property type="entry name" value="ROK"/>
</dbReference>
<dbReference type="Pfam" id="PF00480">
    <property type="entry name" value="ROK"/>
    <property type="match status" value="1"/>
</dbReference>
<dbReference type="EMBL" id="JAANNP010000012">
    <property type="protein sequence ID" value="NHC14915.1"/>
    <property type="molecule type" value="Genomic_DNA"/>
</dbReference>